<name>A0ABY1RA26_9FLAO</name>
<sequence length="145" mass="16793">MDKLDISKGIVKQNRTSTQLKKARLLKAMEKTLGVIQPACRMARVNRQTFYNWLKSDSQFKDDYQEVLEDSIDFAEMSLIQQIADGNTTAIIFFLSHKAKHRGWGLPSSQKANYNRNQKYSNDLESMSDEELMAIINKEYHIKVT</sequence>
<keyword evidence="2" id="KW-1185">Reference proteome</keyword>
<comment type="caution">
    <text evidence="1">The sequence shown here is derived from an EMBL/GenBank/DDBJ whole genome shotgun (WGS) entry which is preliminary data.</text>
</comment>
<gene>
    <name evidence="1" type="ORF">SAMN05421679_109127</name>
</gene>
<dbReference type="Gene3D" id="1.10.10.60">
    <property type="entry name" value="Homeodomain-like"/>
    <property type="match status" value="1"/>
</dbReference>
<dbReference type="RefSeq" id="WP_283417900.1">
    <property type="nucleotide sequence ID" value="NZ_FXUO01000009.1"/>
</dbReference>
<evidence type="ECO:0000313" key="1">
    <source>
        <dbReference type="EMBL" id="SMP96583.1"/>
    </source>
</evidence>
<protein>
    <recommendedName>
        <fullName evidence="3">Homeodomain phBC6A51-type domain-containing protein</fullName>
    </recommendedName>
</protein>
<evidence type="ECO:0008006" key="3">
    <source>
        <dbReference type="Google" id="ProtNLM"/>
    </source>
</evidence>
<proteinExistence type="predicted"/>
<organism evidence="1 2">
    <name type="scientific">Epilithonimonas pallida</name>
    <dbReference type="NCBI Taxonomy" id="373671"/>
    <lineage>
        <taxon>Bacteria</taxon>
        <taxon>Pseudomonadati</taxon>
        <taxon>Bacteroidota</taxon>
        <taxon>Flavobacteriia</taxon>
        <taxon>Flavobacteriales</taxon>
        <taxon>Weeksellaceae</taxon>
        <taxon>Chryseobacterium group</taxon>
        <taxon>Epilithonimonas</taxon>
    </lineage>
</organism>
<dbReference type="Proteomes" id="UP001158050">
    <property type="component" value="Unassembled WGS sequence"/>
</dbReference>
<evidence type="ECO:0000313" key="2">
    <source>
        <dbReference type="Proteomes" id="UP001158050"/>
    </source>
</evidence>
<reference evidence="1 2" key="1">
    <citation type="submission" date="2017-05" db="EMBL/GenBank/DDBJ databases">
        <authorList>
            <person name="Varghese N."/>
            <person name="Submissions S."/>
        </authorList>
    </citation>
    <scope>NUCLEOTIDE SEQUENCE [LARGE SCALE GENOMIC DNA]</scope>
    <source>
        <strain evidence="1 2">DSM 18015</strain>
    </source>
</reference>
<accession>A0ABY1RA26</accession>
<dbReference type="EMBL" id="FXUO01000009">
    <property type="protein sequence ID" value="SMP96583.1"/>
    <property type="molecule type" value="Genomic_DNA"/>
</dbReference>